<dbReference type="Proteomes" id="UP001403385">
    <property type="component" value="Unassembled WGS sequence"/>
</dbReference>
<keyword evidence="2" id="KW-1003">Cell membrane</keyword>
<reference evidence="7 8" key="1">
    <citation type="submission" date="2024-04" db="EMBL/GenBank/DDBJ databases">
        <title>Novel genus in family Flammeovirgaceae.</title>
        <authorList>
            <person name="Nguyen T.H."/>
            <person name="Vuong T.Q."/>
            <person name="Le H."/>
            <person name="Kim S.-G."/>
        </authorList>
    </citation>
    <scope>NUCLEOTIDE SEQUENCE [LARGE SCALE GENOMIC DNA]</scope>
    <source>
        <strain evidence="7 8">JCM 23209</strain>
    </source>
</reference>
<dbReference type="PANTHER" id="PTHR39087:SF2">
    <property type="entry name" value="UPF0104 MEMBRANE PROTEIN MJ1595"/>
    <property type="match status" value="1"/>
</dbReference>
<proteinExistence type="predicted"/>
<keyword evidence="8" id="KW-1185">Reference proteome</keyword>
<evidence type="ECO:0000256" key="6">
    <source>
        <dbReference type="SAM" id="Phobius"/>
    </source>
</evidence>
<feature type="transmembrane region" description="Helical" evidence="6">
    <location>
        <begin position="136"/>
        <end position="154"/>
    </location>
</feature>
<comment type="subcellular location">
    <subcellularLocation>
        <location evidence="1">Cell membrane</location>
        <topology evidence="1">Multi-pass membrane protein</topology>
    </subcellularLocation>
</comment>
<evidence type="ECO:0000256" key="5">
    <source>
        <dbReference type="ARBA" id="ARBA00023136"/>
    </source>
</evidence>
<evidence type="ECO:0000256" key="3">
    <source>
        <dbReference type="ARBA" id="ARBA00022692"/>
    </source>
</evidence>
<evidence type="ECO:0000313" key="7">
    <source>
        <dbReference type="EMBL" id="MEN7547511.1"/>
    </source>
</evidence>
<evidence type="ECO:0000256" key="4">
    <source>
        <dbReference type="ARBA" id="ARBA00022989"/>
    </source>
</evidence>
<dbReference type="PANTHER" id="PTHR39087">
    <property type="entry name" value="UPF0104 MEMBRANE PROTEIN MJ1595"/>
    <property type="match status" value="1"/>
</dbReference>
<gene>
    <name evidence="7" type="ORF">AAG747_06310</name>
</gene>
<dbReference type="Pfam" id="PF03706">
    <property type="entry name" value="LPG_synthase_TM"/>
    <property type="match status" value="1"/>
</dbReference>
<evidence type="ECO:0000313" key="8">
    <source>
        <dbReference type="Proteomes" id="UP001403385"/>
    </source>
</evidence>
<keyword evidence="4 6" id="KW-1133">Transmembrane helix</keyword>
<dbReference type="RefSeq" id="WP_346820299.1">
    <property type="nucleotide sequence ID" value="NZ_JBDKWZ010000003.1"/>
</dbReference>
<feature type="transmembrane region" description="Helical" evidence="6">
    <location>
        <begin position="183"/>
        <end position="201"/>
    </location>
</feature>
<dbReference type="EMBL" id="JBDKWZ010000003">
    <property type="protein sequence ID" value="MEN7547511.1"/>
    <property type="molecule type" value="Genomic_DNA"/>
</dbReference>
<evidence type="ECO:0000256" key="2">
    <source>
        <dbReference type="ARBA" id="ARBA00022475"/>
    </source>
</evidence>
<feature type="transmembrane region" description="Helical" evidence="6">
    <location>
        <begin position="290"/>
        <end position="307"/>
    </location>
</feature>
<evidence type="ECO:0000256" key="1">
    <source>
        <dbReference type="ARBA" id="ARBA00004651"/>
    </source>
</evidence>
<name>A0AAW9S9C5_9BACT</name>
<feature type="transmembrane region" description="Helical" evidence="6">
    <location>
        <begin position="313"/>
        <end position="339"/>
    </location>
</feature>
<sequence>MNAYRSTRSTRIHRAWEVLKYILLWGLGLALLYLAFANQDFSDIQAILWNADYSWMSIILVITVANHIIRAYRWKMLLKPLGHHLSLFNAFVALMFGYLVHYAVPRLGEISRCAALNKSEDIPFQQSFGTVLTERVIDVICLLLLICLAFVLEYQVISEFFIENMLLPIFSGLQKVLHTSKLVIGLAAFLFLGGLGVLVYYGKRITATDRMDSLIEFLRKMWQGMISIWYIKSKGLFILYTIIIWVFYVLMTYLWFFSFTQTLHLSIRAGIVMSVIGSLGRLVPVQGGGMGAYHFLFAHGLLLYGVSQEYGGAMAILVHGFQTVYYLAIGGMATLVVMFQKKQGTSAKSWKNLWHMK</sequence>
<comment type="caution">
    <text evidence="7">The sequence shown here is derived from an EMBL/GenBank/DDBJ whole genome shotgun (WGS) entry which is preliminary data.</text>
</comment>
<organism evidence="7 8">
    <name type="scientific">Rapidithrix thailandica</name>
    <dbReference type="NCBI Taxonomy" id="413964"/>
    <lineage>
        <taxon>Bacteria</taxon>
        <taxon>Pseudomonadati</taxon>
        <taxon>Bacteroidota</taxon>
        <taxon>Cytophagia</taxon>
        <taxon>Cytophagales</taxon>
        <taxon>Flammeovirgaceae</taxon>
        <taxon>Rapidithrix</taxon>
    </lineage>
</organism>
<feature type="transmembrane region" description="Helical" evidence="6">
    <location>
        <begin position="235"/>
        <end position="257"/>
    </location>
</feature>
<dbReference type="AlphaFoldDB" id="A0AAW9S9C5"/>
<keyword evidence="3 6" id="KW-0812">Transmembrane</keyword>
<feature type="transmembrane region" description="Helical" evidence="6">
    <location>
        <begin position="53"/>
        <end position="72"/>
    </location>
</feature>
<accession>A0AAW9S9C5</accession>
<dbReference type="InterPro" id="IPR022791">
    <property type="entry name" value="L-PG_synthase/AglD"/>
</dbReference>
<keyword evidence="5 6" id="KW-0472">Membrane</keyword>
<dbReference type="GO" id="GO:0005886">
    <property type="term" value="C:plasma membrane"/>
    <property type="evidence" value="ECO:0007669"/>
    <property type="project" value="UniProtKB-SubCell"/>
</dbReference>
<protein>
    <submittedName>
        <fullName evidence="7">Lysylphosphatidylglycerol synthase transmembrane domain-containing protein</fullName>
    </submittedName>
</protein>
<dbReference type="NCBIfam" id="TIGR00374">
    <property type="entry name" value="flippase-like domain"/>
    <property type="match status" value="1"/>
</dbReference>